<evidence type="ECO:0000256" key="10">
    <source>
        <dbReference type="RuleBase" id="RU363032"/>
    </source>
</evidence>
<dbReference type="GO" id="GO:0006865">
    <property type="term" value="P:amino acid transport"/>
    <property type="evidence" value="ECO:0007669"/>
    <property type="project" value="UniProtKB-KW"/>
</dbReference>
<feature type="transmembrane region" description="Helical" evidence="10">
    <location>
        <begin position="84"/>
        <end position="103"/>
    </location>
</feature>
<evidence type="ECO:0000256" key="2">
    <source>
        <dbReference type="ARBA" id="ARBA00010072"/>
    </source>
</evidence>
<protein>
    <submittedName>
        <fullName evidence="12">Amino acid ABC transporter permease</fullName>
    </submittedName>
</protein>
<evidence type="ECO:0000256" key="8">
    <source>
        <dbReference type="ARBA" id="ARBA00022989"/>
    </source>
</evidence>
<dbReference type="InterPro" id="IPR010065">
    <property type="entry name" value="AA_ABC_transptr_permease_3TM"/>
</dbReference>
<feature type="domain" description="ABC transmembrane type-1" evidence="11">
    <location>
        <begin position="15"/>
        <end position="206"/>
    </location>
</feature>
<comment type="subcellular location">
    <subcellularLocation>
        <location evidence="1">Cell inner membrane</location>
        <topology evidence="1">Multi-pass membrane protein</topology>
    </subcellularLocation>
    <subcellularLocation>
        <location evidence="10">Cell membrane</location>
        <topology evidence="10">Multi-pass membrane protein</topology>
    </subcellularLocation>
</comment>
<dbReference type="GO" id="GO:0043190">
    <property type="term" value="C:ATP-binding cassette (ABC) transporter complex"/>
    <property type="evidence" value="ECO:0007669"/>
    <property type="project" value="InterPro"/>
</dbReference>
<keyword evidence="7" id="KW-0029">Amino-acid transport</keyword>
<dbReference type="EMBL" id="CP157947">
    <property type="protein sequence ID" value="XBS68455.1"/>
    <property type="molecule type" value="Genomic_DNA"/>
</dbReference>
<evidence type="ECO:0000313" key="12">
    <source>
        <dbReference type="EMBL" id="XBS68455.1"/>
    </source>
</evidence>
<evidence type="ECO:0000256" key="6">
    <source>
        <dbReference type="ARBA" id="ARBA00022692"/>
    </source>
</evidence>
<evidence type="ECO:0000256" key="7">
    <source>
        <dbReference type="ARBA" id="ARBA00022970"/>
    </source>
</evidence>
<proteinExistence type="inferred from homology"/>
<feature type="transmembrane region" description="Helical" evidence="10">
    <location>
        <begin position="123"/>
        <end position="142"/>
    </location>
</feature>
<dbReference type="Gene3D" id="1.10.3720.10">
    <property type="entry name" value="MetI-like"/>
    <property type="match status" value="1"/>
</dbReference>
<dbReference type="NCBIfam" id="TIGR01726">
    <property type="entry name" value="HEQRo_perm_3TM"/>
    <property type="match status" value="1"/>
</dbReference>
<dbReference type="PANTHER" id="PTHR30614:SF0">
    <property type="entry name" value="L-CYSTINE TRANSPORT SYSTEM PERMEASE PROTEIN TCYL"/>
    <property type="match status" value="1"/>
</dbReference>
<sequence>MHLLIDYLPLFLHSILVTIELSFWTLLASTLFAVLLAWGITCRFKPLRWLFIVVVEIIRAIPIFVLVLTVYFVLPIIAFSLDPFTSIVISLSLWGAANGAEIIRGGLMSVDQGQKEAGSALGFHPLLFFTLVLIPQIVRVILPPFCGLSTTLIQATTLGSVVGVVELLRTGQIVIERSTSVTGGVSSFAVYGGMLIVYFILCSLVSKAGSLLEQRLSRHIVLRAPRVESFAGQAVPPQWDSTPKG</sequence>
<dbReference type="SUPFAM" id="SSF161098">
    <property type="entry name" value="MetI-like"/>
    <property type="match status" value="1"/>
</dbReference>
<name>A0AAU7Q684_9GAMM</name>
<dbReference type="CDD" id="cd06261">
    <property type="entry name" value="TM_PBP2"/>
    <property type="match status" value="1"/>
</dbReference>
<keyword evidence="5" id="KW-0997">Cell inner membrane</keyword>
<feature type="transmembrane region" description="Helical" evidence="10">
    <location>
        <begin position="180"/>
        <end position="201"/>
    </location>
</feature>
<keyword evidence="3 10" id="KW-0813">Transport</keyword>
<reference evidence="12" key="1">
    <citation type="submission" date="2024-06" db="EMBL/GenBank/DDBJ databases">
        <authorList>
            <person name="Coelho C."/>
            <person name="Bento M."/>
            <person name="Garcia E."/>
            <person name="Camelo A."/>
            <person name="Brandao I."/>
            <person name="Espirito Santo C."/>
            <person name="Trovao J."/>
            <person name="Verissimo A."/>
            <person name="Costa J."/>
            <person name="Tiago I."/>
        </authorList>
    </citation>
    <scope>NUCLEOTIDE SEQUENCE</scope>
    <source>
        <strain evidence="12">KWT182</strain>
    </source>
</reference>
<keyword evidence="9 10" id="KW-0472">Membrane</keyword>
<evidence type="ECO:0000256" key="9">
    <source>
        <dbReference type="ARBA" id="ARBA00023136"/>
    </source>
</evidence>
<comment type="similarity">
    <text evidence="2">Belongs to the binding-protein-dependent transport system permease family. HisMQ subfamily.</text>
</comment>
<dbReference type="GO" id="GO:0022857">
    <property type="term" value="F:transmembrane transporter activity"/>
    <property type="evidence" value="ECO:0007669"/>
    <property type="project" value="InterPro"/>
</dbReference>
<feature type="transmembrane region" description="Helical" evidence="10">
    <location>
        <begin position="50"/>
        <end position="78"/>
    </location>
</feature>
<evidence type="ECO:0000259" key="11">
    <source>
        <dbReference type="PROSITE" id="PS50928"/>
    </source>
</evidence>
<dbReference type="PANTHER" id="PTHR30614">
    <property type="entry name" value="MEMBRANE COMPONENT OF AMINO ACID ABC TRANSPORTER"/>
    <property type="match status" value="1"/>
</dbReference>
<evidence type="ECO:0000256" key="4">
    <source>
        <dbReference type="ARBA" id="ARBA00022475"/>
    </source>
</evidence>
<evidence type="ECO:0000256" key="3">
    <source>
        <dbReference type="ARBA" id="ARBA00022448"/>
    </source>
</evidence>
<dbReference type="InterPro" id="IPR043429">
    <property type="entry name" value="ArtM/GltK/GlnP/TcyL/YhdX-like"/>
</dbReference>
<evidence type="ECO:0000256" key="5">
    <source>
        <dbReference type="ARBA" id="ARBA00022519"/>
    </source>
</evidence>
<keyword evidence="4" id="KW-1003">Cell membrane</keyword>
<dbReference type="InterPro" id="IPR000515">
    <property type="entry name" value="MetI-like"/>
</dbReference>
<keyword evidence="6 10" id="KW-0812">Transmembrane</keyword>
<keyword evidence="8 10" id="KW-1133">Transmembrane helix</keyword>
<evidence type="ECO:0000256" key="1">
    <source>
        <dbReference type="ARBA" id="ARBA00004429"/>
    </source>
</evidence>
<gene>
    <name evidence="12" type="ORF">ABK905_17255</name>
</gene>
<dbReference type="InterPro" id="IPR035906">
    <property type="entry name" value="MetI-like_sf"/>
</dbReference>
<organism evidence="12">
    <name type="scientific">Acerihabitans sp. KWT182</name>
    <dbReference type="NCBI Taxonomy" id="3157919"/>
    <lineage>
        <taxon>Bacteria</taxon>
        <taxon>Pseudomonadati</taxon>
        <taxon>Pseudomonadota</taxon>
        <taxon>Gammaproteobacteria</taxon>
        <taxon>Enterobacterales</taxon>
        <taxon>Pectobacteriaceae</taxon>
        <taxon>Acerihabitans</taxon>
    </lineage>
</organism>
<dbReference type="PROSITE" id="PS50928">
    <property type="entry name" value="ABC_TM1"/>
    <property type="match status" value="1"/>
</dbReference>
<dbReference type="AlphaFoldDB" id="A0AAU7Q684"/>
<dbReference type="Pfam" id="PF00528">
    <property type="entry name" value="BPD_transp_1"/>
    <property type="match status" value="1"/>
</dbReference>
<accession>A0AAU7Q684</accession>
<feature type="transmembrane region" description="Helical" evidence="10">
    <location>
        <begin position="12"/>
        <end position="38"/>
    </location>
</feature>